<dbReference type="InterPro" id="IPR010561">
    <property type="entry name" value="LIN-9/ALY1"/>
</dbReference>
<name>A0AAD1U9C7_EUPCR</name>
<evidence type="ECO:0000313" key="5">
    <source>
        <dbReference type="EMBL" id="CAI2361399.1"/>
    </source>
</evidence>
<dbReference type="GO" id="GO:0051726">
    <property type="term" value="P:regulation of cell cycle"/>
    <property type="evidence" value="ECO:0007669"/>
    <property type="project" value="TreeGrafter"/>
</dbReference>
<dbReference type="InterPro" id="IPR033471">
    <property type="entry name" value="DIRP"/>
</dbReference>
<dbReference type="GO" id="GO:0006357">
    <property type="term" value="P:regulation of transcription by RNA polymerase II"/>
    <property type="evidence" value="ECO:0007669"/>
    <property type="project" value="TreeGrafter"/>
</dbReference>
<proteinExistence type="predicted"/>
<dbReference type="GO" id="GO:0006351">
    <property type="term" value="P:DNA-templated transcription"/>
    <property type="evidence" value="ECO:0007669"/>
    <property type="project" value="InterPro"/>
</dbReference>
<dbReference type="Proteomes" id="UP001295684">
    <property type="component" value="Unassembled WGS sequence"/>
</dbReference>
<evidence type="ECO:0000256" key="2">
    <source>
        <dbReference type="ARBA" id="ARBA00023242"/>
    </source>
</evidence>
<dbReference type="GO" id="GO:0017053">
    <property type="term" value="C:transcription repressor complex"/>
    <property type="evidence" value="ECO:0007669"/>
    <property type="project" value="InterPro"/>
</dbReference>
<evidence type="ECO:0000313" key="6">
    <source>
        <dbReference type="Proteomes" id="UP001295684"/>
    </source>
</evidence>
<evidence type="ECO:0000256" key="1">
    <source>
        <dbReference type="ARBA" id="ARBA00004123"/>
    </source>
</evidence>
<dbReference type="PANTHER" id="PTHR21689:SF2">
    <property type="entry name" value="PROTEIN LIN-9 HOMOLOG"/>
    <property type="match status" value="1"/>
</dbReference>
<dbReference type="PANTHER" id="PTHR21689">
    <property type="entry name" value="LIN-9"/>
    <property type="match status" value="1"/>
</dbReference>
<organism evidence="5 6">
    <name type="scientific">Euplotes crassus</name>
    <dbReference type="NCBI Taxonomy" id="5936"/>
    <lineage>
        <taxon>Eukaryota</taxon>
        <taxon>Sar</taxon>
        <taxon>Alveolata</taxon>
        <taxon>Ciliophora</taxon>
        <taxon>Intramacronucleata</taxon>
        <taxon>Spirotrichea</taxon>
        <taxon>Hypotrichia</taxon>
        <taxon>Euplotida</taxon>
        <taxon>Euplotidae</taxon>
        <taxon>Moneuplotes</taxon>
    </lineage>
</organism>
<comment type="subcellular location">
    <subcellularLocation>
        <location evidence="1">Nucleus</location>
    </subcellularLocation>
</comment>
<dbReference type="AlphaFoldDB" id="A0AAD1U9C7"/>
<dbReference type="EMBL" id="CAMPGE010002590">
    <property type="protein sequence ID" value="CAI2361399.1"/>
    <property type="molecule type" value="Genomic_DNA"/>
</dbReference>
<feature type="domain" description="DIRP" evidence="4">
    <location>
        <begin position="275"/>
        <end position="374"/>
    </location>
</feature>
<reference evidence="5" key="1">
    <citation type="submission" date="2023-07" db="EMBL/GenBank/DDBJ databases">
        <authorList>
            <consortium name="AG Swart"/>
            <person name="Singh M."/>
            <person name="Singh A."/>
            <person name="Seah K."/>
            <person name="Emmerich C."/>
        </authorList>
    </citation>
    <scope>NUCLEOTIDE SEQUENCE</scope>
    <source>
        <strain evidence="5">DP1</strain>
    </source>
</reference>
<evidence type="ECO:0000259" key="4">
    <source>
        <dbReference type="SMART" id="SM01135"/>
    </source>
</evidence>
<dbReference type="GO" id="GO:0005654">
    <property type="term" value="C:nucleoplasm"/>
    <property type="evidence" value="ECO:0007669"/>
    <property type="project" value="TreeGrafter"/>
</dbReference>
<sequence>MSTKKSEKGSKLNEKDLIQFFYFLKEYEPKWKEIRKLLKEFRNNKDNTKFGNIPSVDSKDLFTFINDYYEQREKLPQDVAMAAEEGHSQPINADQDESILDDSPNEELIEDEKILNDPEAHMLSSMSRDGMRGPYGMDMTYRDKPTSKNYHSPDSKNSQENQKESLIQNVQVSPKERFNLRMKAKSSSSNSTPSKFNKFGGNYKQSTSIKRWRKRDSTFIRRGIEGMNPYCIIREESDDYQWANNGYSNNPADMKRDPSKTYSTLVAKWCRYEYFYSNLDKCYFSRNKFKEILEDLQIEQEVCLNKLEWIILRKAIDKALNPHTGKKRRFSDALIKEERSHLARFREIYREIMKILSKNKNNFKNIEKLVCHQYLMDKEEDINEEEVRIVLNQIKKFNTTPLEVGQRFKVLALHPRTGTLNTGTILTSNIVSAHIQFDREDLGVWLVKDYNMVSFKKIQKANGNGQLNANDIRSIQFNSAMKSLLKNEQIQSLIPASASENGEPNVKSMAMMTLLLQRKTRILDELQRMNEILESNPSANEHEEFKQKYAWVSLQLLVTNAIIEPVLSRFTS</sequence>
<comment type="caution">
    <text evidence="5">The sequence shown here is derived from an EMBL/GenBank/DDBJ whole genome shotgun (WGS) entry which is preliminary data.</text>
</comment>
<dbReference type="Pfam" id="PF06584">
    <property type="entry name" value="DIRP"/>
    <property type="match status" value="1"/>
</dbReference>
<accession>A0AAD1U9C7</accession>
<feature type="compositionally biased region" description="Polar residues" evidence="3">
    <location>
        <begin position="155"/>
        <end position="172"/>
    </location>
</feature>
<keyword evidence="6" id="KW-1185">Reference proteome</keyword>
<feature type="compositionally biased region" description="Basic and acidic residues" evidence="3">
    <location>
        <begin position="140"/>
        <end position="154"/>
    </location>
</feature>
<evidence type="ECO:0000256" key="3">
    <source>
        <dbReference type="SAM" id="MobiDB-lite"/>
    </source>
</evidence>
<gene>
    <name evidence="5" type="ORF">ECRASSUSDP1_LOCUS2710</name>
</gene>
<feature type="region of interest" description="Disordered" evidence="3">
    <location>
        <begin position="125"/>
        <end position="173"/>
    </location>
</feature>
<protein>
    <recommendedName>
        <fullName evidence="4">DIRP domain-containing protein</fullName>
    </recommendedName>
</protein>
<dbReference type="SMART" id="SM01135">
    <property type="entry name" value="DIRP"/>
    <property type="match status" value="1"/>
</dbReference>
<dbReference type="GO" id="GO:0003677">
    <property type="term" value="F:DNA binding"/>
    <property type="evidence" value="ECO:0007669"/>
    <property type="project" value="TreeGrafter"/>
</dbReference>
<keyword evidence="2" id="KW-0539">Nucleus</keyword>